<dbReference type="RefSeq" id="WP_350939291.1">
    <property type="nucleotide sequence ID" value="NZ_JAYWLC010000043.1"/>
</dbReference>
<keyword evidence="1" id="KW-0472">Membrane</keyword>
<evidence type="ECO:0000313" key="3">
    <source>
        <dbReference type="Proteomes" id="UP001438953"/>
    </source>
</evidence>
<evidence type="ECO:0000313" key="2">
    <source>
        <dbReference type="EMBL" id="MER5174010.1"/>
    </source>
</evidence>
<organism evidence="2 3">
    <name type="scientific">Thioclava kandeliae</name>
    <dbReference type="NCBI Taxonomy" id="3070818"/>
    <lineage>
        <taxon>Bacteria</taxon>
        <taxon>Pseudomonadati</taxon>
        <taxon>Pseudomonadota</taxon>
        <taxon>Alphaproteobacteria</taxon>
        <taxon>Rhodobacterales</taxon>
        <taxon>Paracoccaceae</taxon>
        <taxon>Thioclava</taxon>
    </lineage>
</organism>
<comment type="caution">
    <text evidence="2">The sequence shown here is derived from an EMBL/GenBank/DDBJ whole genome shotgun (WGS) entry which is preliminary data.</text>
</comment>
<name>A0ABV1SM93_9RHOB</name>
<gene>
    <name evidence="2" type="ORF">VSX56_19850</name>
</gene>
<feature type="transmembrane region" description="Helical" evidence="1">
    <location>
        <begin position="698"/>
        <end position="722"/>
    </location>
</feature>
<protein>
    <recommendedName>
        <fullName evidence="4">Bacteriophage tail tape measure N-terminal domain-containing protein</fullName>
    </recommendedName>
</protein>
<keyword evidence="3" id="KW-1185">Reference proteome</keyword>
<dbReference type="Proteomes" id="UP001438953">
    <property type="component" value="Unassembled WGS sequence"/>
</dbReference>
<keyword evidence="1" id="KW-0812">Transmembrane</keyword>
<keyword evidence="1" id="KW-1133">Transmembrane helix</keyword>
<evidence type="ECO:0008006" key="4">
    <source>
        <dbReference type="Google" id="ProtNLM"/>
    </source>
</evidence>
<accession>A0ABV1SM93</accession>
<proteinExistence type="predicted"/>
<dbReference type="PANTHER" id="PTHR34491">
    <property type="entry name" value="A-TYPE INCLUSION PROTEIN, PUTATIVE-RELATED"/>
    <property type="match status" value="1"/>
</dbReference>
<feature type="transmembrane region" description="Helical" evidence="1">
    <location>
        <begin position="252"/>
        <end position="273"/>
    </location>
</feature>
<reference evidence="2 3" key="2">
    <citation type="submission" date="2024-06" db="EMBL/GenBank/DDBJ databases">
        <title>Thioclava kandeliae sp. nov. from a rhizosphere soil sample of Kandelia candel in a mangrove.</title>
        <authorList>
            <person name="Mu T."/>
        </authorList>
    </citation>
    <scope>NUCLEOTIDE SEQUENCE [LARGE SCALE GENOMIC DNA]</scope>
    <source>
        <strain evidence="2 3">CPCC 100088</strain>
    </source>
</reference>
<feature type="transmembrane region" description="Helical" evidence="1">
    <location>
        <begin position="757"/>
        <end position="777"/>
    </location>
</feature>
<dbReference type="PANTHER" id="PTHR34491:SF74">
    <property type="entry name" value="DUF4456 DOMAIN-CONTAINING PROTEIN"/>
    <property type="match status" value="1"/>
</dbReference>
<evidence type="ECO:0000256" key="1">
    <source>
        <dbReference type="SAM" id="Phobius"/>
    </source>
</evidence>
<reference evidence="2 3" key="1">
    <citation type="submission" date="2024-01" db="EMBL/GenBank/DDBJ databases">
        <authorList>
            <person name="Deng Y."/>
            <person name="Su J."/>
        </authorList>
    </citation>
    <scope>NUCLEOTIDE SEQUENCE [LARGE SCALE GENOMIC DNA]</scope>
    <source>
        <strain evidence="2 3">CPCC 100088</strain>
    </source>
</reference>
<dbReference type="EMBL" id="JAYWLC010000043">
    <property type="protein sequence ID" value="MER5174010.1"/>
    <property type="molecule type" value="Genomic_DNA"/>
</dbReference>
<feature type="transmembrane region" description="Helical" evidence="1">
    <location>
        <begin position="789"/>
        <end position="812"/>
    </location>
</feature>
<sequence>MAMGQMGAMQAKLGLDLSQFQSGARAASAEAQKMAGNINQAWAGVRASVEMKAARSFDQLRASIDPAFAASQRYADVQRQVAGFVESGVASQRAANQVLEQAAARYLGVATASDRAAQATRAGEAAQAEAARTAASAARSYESLRVSVDPLYASSQRYKQAVEVLNAAQAAGVVDDRARANTLRLLGEQLSATSGVMQRTGGISGRMSSAFSNASFQVQDFFVQIAGGTDVMRAFAMQAPQLLGALGFSGKLAMIGSALGTLVAVGAVVLPMLGDFGRKAKDMGEAVDDLEGSLGDLRAALDVAAIPMAALRKEFGLNAEAAREMNLAMLDLAQLKAMNDLDASTEALRTRFADLVAQVDQFDAATRQAGGALREDFLTMAQTSIRQLQSQFGLTIIEARGVADAMGKINSGDVDQVAAGAKDLTQVLMAVKDSAGRIPPDLQEAASAAAQTAIEALRLAGYAEQAEKIAANLPVGLNSAADAAQRLASAMAAATGFSTNLDAQIKTLDVQIEATRTKQNVANATRIAGLELEAQARRDAAVAAGEDALAADARLAIDQAQIKTMSDKLATLDQLTAAQKASTKAGTAGLKAAQKLEKAQAKEAERWRDLIDPMNRYRRELGELNTLAKEGLLTPEEVQKAMAQLNADLADSLPLVGELTDTLVDGLFTGFRTTLGSIGDMFKTWLKQMIATAAKNRILVAMGVTGATGVAGTAAAAAGSAAGVKPGGLGSIATSGLGLAGVIGTSVNAFISGAGGLVTSLTGAGGGLAAAGTYLTSVLGGATSGITGLSAAIGAIALPVAAVGFLISGLIGKTKVLDTGIRALIGGGDVSVQTYQRIEKSKWWGLSKSKKTKYATASSDVADPITQAVYGVQDSVVAAAAALDIGAEAFDDFAYELKFSTRGLSEDEALEVLQDKLTELGDAYAGQVAGLEAFSASGEGAMETINRLASALQTVNAAMDTLGNAFRATGLVGADMASQLTQLFGGDEAFGTAVSTYYEAVYSESERLATLTRQTTEALADMGIAMPKSRDQYRALVDAMDLTTEGGRALWATLVGMAGVFDEILPQVSAFTAQIEALSGQVSTSLDGAITAYTAAQQASAQAATNWYKAADSIAAFVAEMRGTASAMTSPQSALAFSAARYQATLASARAGDLDATSGLTGVAQTYLDRVSATATSALDVARAQARVASDLGQVEGIAQIEGAKSEAIVSLTQAQLDLMTEARDYLAAGNALSEEQITTLETQLGSLDDAITAAAEINYASLQKQIDLAIDVVEDAKIPDYLKAMLSDSASGVTRYVDFITRSDLSADQKWLALTGASEHVKTVEYLAQNDLGRDLTTLALATTSTLQKTVNLLTGRKLDAETMRVALAGNSELARVVNVALSSKADTRAVKLALGNLGAYAVTVNASFGKGITADLRKLVFAGQGSYAAMIEAAFSKGLTADQRRILLTQQGGYIAQITGVLASNQSAQIKALLLNANTSAARAITIRATFAKGLSSDQRAALSSAALTVSRIIAGTVRLGSLSGDQIRMLRAASGTLTRTLKGTVDLSGLTAQQKSLLAAVSGSSAGRITLGGSFRFDPSSAFASLMTNSVATPMASAKAAMTGLRGALVDLRKVMDEQLAQAKAAQALATAQASLATLADQKASVISTASSVIAQIKALERSTGVDIRNGNKNATLSVDDAGNVSYAATHVDYGRGDDIAGFRAAFWADGGLEDQLVSLIGDAPALERKMAVLRAQIEGMGGVPAFARGGHHAGGLRLVGEKGPEIEATGASRIWSADQTRRMLSGGGGQGQGADAALLAEVKALREEVAGMRSEQRQLGLSGTNDMRKLRMIEERREAETQ</sequence>